<reference evidence="2 3" key="1">
    <citation type="submission" date="2014-03" db="EMBL/GenBank/DDBJ databases">
        <title>The draft genome sequence of Marivita geojedonensis KCTC 23882.</title>
        <authorList>
            <person name="Lai Q."/>
            <person name="Shao Z."/>
        </authorList>
    </citation>
    <scope>NUCLEOTIDE SEQUENCE [LARGE SCALE GENOMIC DNA]</scope>
    <source>
        <strain evidence="2 3">DPG-138</strain>
    </source>
</reference>
<dbReference type="PANTHER" id="PTHR45655">
    <property type="entry name" value="GUANYLATE CYCLASE SOLUBLE SUBUNIT BETA-2"/>
    <property type="match status" value="1"/>
</dbReference>
<dbReference type="SUPFAM" id="SSF111126">
    <property type="entry name" value="Ligand-binding domain in the NO signalling and Golgi transport"/>
    <property type="match status" value="1"/>
</dbReference>
<dbReference type="AlphaFoldDB" id="A0A1X4NFD2"/>
<proteinExistence type="predicted"/>
<dbReference type="InterPro" id="IPR024096">
    <property type="entry name" value="NO_sig/Golgi_transp_ligand-bd"/>
</dbReference>
<dbReference type="Proteomes" id="UP000193926">
    <property type="component" value="Unassembled WGS sequence"/>
</dbReference>
<dbReference type="RefSeq" id="WP_085641075.1">
    <property type="nucleotide sequence ID" value="NZ_JFKC01000026.1"/>
</dbReference>
<accession>A0A1X4NFD2</accession>
<feature type="domain" description="Heme NO-binding" evidence="1">
    <location>
        <begin position="2"/>
        <end position="157"/>
    </location>
</feature>
<sequence>MHGLIFRTIQAFVTDSFGSDYWSRVIVRSGVDVPSFEAMLQYEPAHLCALLSACAEELDRSQDVILEDIGAYLITHQKHASIRRLMRFGGDSFPELLHSLDELPGRTRLAVSGLDLPQIRVREPILHQYTIDCVGPPAGFGHVLVGLLRALADDYGTLAVLTHVGRRDEAEVIEVSIVDTGFAEDRGFSLSDAAEATVQ</sequence>
<dbReference type="Pfam" id="PF07700">
    <property type="entry name" value="HNOB"/>
    <property type="match status" value="1"/>
</dbReference>
<evidence type="ECO:0000259" key="1">
    <source>
        <dbReference type="Pfam" id="PF07700"/>
    </source>
</evidence>
<dbReference type="InterPro" id="IPR011644">
    <property type="entry name" value="Heme_NO-bd"/>
</dbReference>
<evidence type="ECO:0000313" key="2">
    <source>
        <dbReference type="EMBL" id="OSQ45647.1"/>
    </source>
</evidence>
<protein>
    <recommendedName>
        <fullName evidence="1">Heme NO-binding domain-containing protein</fullName>
    </recommendedName>
</protein>
<dbReference type="GO" id="GO:0008074">
    <property type="term" value="C:guanylate cyclase complex, soluble"/>
    <property type="evidence" value="ECO:0007669"/>
    <property type="project" value="TreeGrafter"/>
</dbReference>
<dbReference type="GO" id="GO:0020037">
    <property type="term" value="F:heme binding"/>
    <property type="evidence" value="ECO:0007669"/>
    <property type="project" value="InterPro"/>
</dbReference>
<organism evidence="2 3">
    <name type="scientific">Marivita geojedonensis</name>
    <dbReference type="NCBI Taxonomy" id="1123756"/>
    <lineage>
        <taxon>Bacteria</taxon>
        <taxon>Pseudomonadati</taxon>
        <taxon>Pseudomonadota</taxon>
        <taxon>Alphaproteobacteria</taxon>
        <taxon>Rhodobacterales</taxon>
        <taxon>Roseobacteraceae</taxon>
        <taxon>Marivita</taxon>
    </lineage>
</organism>
<keyword evidence="3" id="KW-1185">Reference proteome</keyword>
<dbReference type="InterPro" id="IPR038158">
    <property type="entry name" value="H-NOX_domain_sf"/>
</dbReference>
<dbReference type="GO" id="GO:0004383">
    <property type="term" value="F:guanylate cyclase activity"/>
    <property type="evidence" value="ECO:0007669"/>
    <property type="project" value="TreeGrafter"/>
</dbReference>
<name>A0A1X4NFD2_9RHOB</name>
<comment type="caution">
    <text evidence="2">The sequence shown here is derived from an EMBL/GenBank/DDBJ whole genome shotgun (WGS) entry which is preliminary data.</text>
</comment>
<gene>
    <name evidence="2" type="ORF">MGEO_18215</name>
</gene>
<dbReference type="OrthoDB" id="981203at2"/>
<dbReference type="Gene3D" id="3.90.1520.10">
    <property type="entry name" value="H-NOX domain"/>
    <property type="match status" value="1"/>
</dbReference>
<dbReference type="EMBL" id="JFKC01000026">
    <property type="protein sequence ID" value="OSQ45647.1"/>
    <property type="molecule type" value="Genomic_DNA"/>
</dbReference>
<dbReference type="STRING" id="1123756.MGEO_18215"/>
<dbReference type="GO" id="GO:0019934">
    <property type="term" value="P:cGMP-mediated signaling"/>
    <property type="evidence" value="ECO:0007669"/>
    <property type="project" value="TreeGrafter"/>
</dbReference>
<dbReference type="GO" id="GO:0070482">
    <property type="term" value="P:response to oxygen levels"/>
    <property type="evidence" value="ECO:0007669"/>
    <property type="project" value="TreeGrafter"/>
</dbReference>
<evidence type="ECO:0000313" key="3">
    <source>
        <dbReference type="Proteomes" id="UP000193926"/>
    </source>
</evidence>
<dbReference type="PANTHER" id="PTHR45655:SF13">
    <property type="entry name" value="SOLUBLE GUANYLATE CYCLASE GCY-32-RELATED"/>
    <property type="match status" value="1"/>
</dbReference>